<keyword evidence="1" id="KW-1133">Transmembrane helix</keyword>
<sequence length="587" mass="61345">MSSESLSAQRRRRAGRVTAWILGGILLLAVLGTFWIGIRGFLAYQHLNDARATAADAASALAAPATASELIREVSADTSTAHELTSDVVWKAGELLPWIGPQLAAVSTVASALDDVASQSLTPLASVAGSFSLDSIRPQNGAIDLTVFDALDGAASEGAAGLGAAASVIDGIDQRPLVRPVREAVDEVGALLSQAYGAADALNRATTLMPAMLGADGPRNYLLIFQNNAEWRSLGGIVGAMVLVHTENGKISLESQASSSDFTRYDEPVVPMTDDEIRLFSERPASYVQNVTLMPDFTRDAPIIEAMWERETGIAIDGVLSLDPVALSYLLDATGPIALPTGDELTSDNAVQLLLNEVYLRYEDPAEQDAFFAVAAASVFDALTDGGVDPATLVAALSRAGEEDRLMVWNAVPEEQAILDGTTLQGVRAPLDAGTTDFGVYLNDGTGSKMDYYMQADAGAEWCTPGEATLRVTLRNNAPADAANLPSYITGGGNFGVPPGEVQTVSYIYLPAGAELVSATLAGSEESAPLGGGMDDGRQVLTWTTQLAPGAELSLDVTVTAPPTTEIVTRLTPTINANEGISVCGNL</sequence>
<feature type="transmembrane region" description="Helical" evidence="1">
    <location>
        <begin position="20"/>
        <end position="38"/>
    </location>
</feature>
<keyword evidence="1" id="KW-0812">Transmembrane</keyword>
<keyword evidence="1" id="KW-0472">Membrane</keyword>
<protein>
    <recommendedName>
        <fullName evidence="4">DUF4012 domain-containing protein</fullName>
    </recommendedName>
</protein>
<gene>
    <name evidence="2" type="ORF">HD600_001887</name>
</gene>
<proteinExistence type="predicted"/>
<reference evidence="2 3" key="1">
    <citation type="submission" date="2020-08" db="EMBL/GenBank/DDBJ databases">
        <title>Sequencing the genomes of 1000 actinobacteria strains.</title>
        <authorList>
            <person name="Klenk H.-P."/>
        </authorList>
    </citation>
    <scope>NUCLEOTIDE SEQUENCE [LARGE SCALE GENOMIC DNA]</scope>
    <source>
        <strain evidence="2 3">DSM 24823</strain>
    </source>
</reference>
<dbReference type="InterPro" id="IPR025101">
    <property type="entry name" value="DUF4012"/>
</dbReference>
<evidence type="ECO:0008006" key="4">
    <source>
        <dbReference type="Google" id="ProtNLM"/>
    </source>
</evidence>
<dbReference type="EMBL" id="JACHMU010000001">
    <property type="protein sequence ID" value="MBB5743390.1"/>
    <property type="molecule type" value="Genomic_DNA"/>
</dbReference>
<keyword evidence="3" id="KW-1185">Reference proteome</keyword>
<accession>A0A7W9CD44</accession>
<dbReference type="Proteomes" id="UP000517712">
    <property type="component" value="Unassembled WGS sequence"/>
</dbReference>
<dbReference type="AlphaFoldDB" id="A0A7W9CD44"/>
<evidence type="ECO:0000313" key="3">
    <source>
        <dbReference type="Proteomes" id="UP000517712"/>
    </source>
</evidence>
<organism evidence="2 3">
    <name type="scientific">Microbacterium ginsengiterrae</name>
    <dbReference type="NCBI Taxonomy" id="546115"/>
    <lineage>
        <taxon>Bacteria</taxon>
        <taxon>Bacillati</taxon>
        <taxon>Actinomycetota</taxon>
        <taxon>Actinomycetes</taxon>
        <taxon>Micrococcales</taxon>
        <taxon>Microbacteriaceae</taxon>
        <taxon>Microbacterium</taxon>
    </lineage>
</organism>
<evidence type="ECO:0000313" key="2">
    <source>
        <dbReference type="EMBL" id="MBB5743390.1"/>
    </source>
</evidence>
<comment type="caution">
    <text evidence="2">The sequence shown here is derived from an EMBL/GenBank/DDBJ whole genome shotgun (WGS) entry which is preliminary data.</text>
</comment>
<name>A0A7W9CD44_9MICO</name>
<dbReference type="Pfam" id="PF13196">
    <property type="entry name" value="DUF4012"/>
    <property type="match status" value="1"/>
</dbReference>
<dbReference type="RefSeq" id="WP_184283246.1">
    <property type="nucleotide sequence ID" value="NZ_BAAAPG010000001.1"/>
</dbReference>
<evidence type="ECO:0000256" key="1">
    <source>
        <dbReference type="SAM" id="Phobius"/>
    </source>
</evidence>